<evidence type="ECO:0000313" key="2">
    <source>
        <dbReference type="EMBL" id="ETI67279.1"/>
    </source>
</evidence>
<gene>
    <name evidence="2" type="ORF">BAVI_18267</name>
</gene>
<dbReference type="Proteomes" id="UP000018877">
    <property type="component" value="Unassembled WGS sequence"/>
</dbReference>
<dbReference type="Pfam" id="PF01261">
    <property type="entry name" value="AP_endonuc_2"/>
    <property type="match status" value="1"/>
</dbReference>
<accession>A0AB94IJN8</accession>
<dbReference type="RefSeq" id="WP_024029825.1">
    <property type="nucleotide sequence ID" value="NZ_ALAN01000100.1"/>
</dbReference>
<organism evidence="2 3">
    <name type="scientific">Neobacillus vireti LMG 21834</name>
    <dbReference type="NCBI Taxonomy" id="1131730"/>
    <lineage>
        <taxon>Bacteria</taxon>
        <taxon>Bacillati</taxon>
        <taxon>Bacillota</taxon>
        <taxon>Bacilli</taxon>
        <taxon>Bacillales</taxon>
        <taxon>Bacillaceae</taxon>
        <taxon>Neobacillus</taxon>
    </lineage>
</organism>
<dbReference type="Gene3D" id="3.20.20.150">
    <property type="entry name" value="Divalent-metal-dependent TIM barrel enzymes"/>
    <property type="match status" value="1"/>
</dbReference>
<dbReference type="SUPFAM" id="SSF51658">
    <property type="entry name" value="Xylose isomerase-like"/>
    <property type="match status" value="1"/>
</dbReference>
<feature type="domain" description="Xylose isomerase-like TIM barrel" evidence="1">
    <location>
        <begin position="19"/>
        <end position="269"/>
    </location>
</feature>
<evidence type="ECO:0000259" key="1">
    <source>
        <dbReference type="Pfam" id="PF01261"/>
    </source>
</evidence>
<dbReference type="InterPro" id="IPR036237">
    <property type="entry name" value="Xyl_isomerase-like_sf"/>
</dbReference>
<dbReference type="InterPro" id="IPR050312">
    <property type="entry name" value="IolE/XylAMocC-like"/>
</dbReference>
<dbReference type="NCBIfam" id="NF007360">
    <property type="entry name" value="PRK09856.1"/>
    <property type="match status" value="1"/>
</dbReference>
<reference evidence="2 3" key="1">
    <citation type="journal article" date="2014" name="Environ. Microbiol.">
        <title>The nitrate-ammonifying and nosZ-carrying bacterium Bacillus vireti is a potent source and sink for nitric and nitrous oxide under high nitrate conditions.</title>
        <authorList>
            <person name="Mania D."/>
            <person name="Heylen K."/>
            <person name="van Spanning R.J."/>
            <person name="Frostegard A."/>
        </authorList>
    </citation>
    <scope>NUCLEOTIDE SEQUENCE [LARGE SCALE GENOMIC DNA]</scope>
    <source>
        <strain evidence="2 3">LMG 21834</strain>
    </source>
</reference>
<dbReference type="PANTHER" id="PTHR12110:SF21">
    <property type="entry name" value="XYLOSE ISOMERASE-LIKE TIM BARREL DOMAIN-CONTAINING PROTEIN"/>
    <property type="match status" value="1"/>
</dbReference>
<dbReference type="AlphaFoldDB" id="A0AB94IJN8"/>
<name>A0AB94IJN8_9BACI</name>
<dbReference type="InterPro" id="IPR013022">
    <property type="entry name" value="Xyl_isomerase-like_TIM-brl"/>
</dbReference>
<sequence length="272" mass="31177">MKIGLFTSGYQRNPLEHAFEDAKRFGYDYIELWGGRPHAFAPDLKNGDINLVKRLIEEYEMPVRVYTPEHNAYPYNFMIGTEQMRSDAIDYLKLAMEMGKEMGAEFTLMSPAHAGYLTTEEEIWHRLIESMKELTDYAEKINHKIILEALTPMESNVCTTANDLARVFAQVESDHLVGMCDLVPPFVQHESIMAYFDKLQDKMQHLHVIDSDGTSDTHVIPGEGMLPLKELVQELNYIGYVGTATIELVTAYLNEPRFYARRAINNLKALMD</sequence>
<comment type="caution">
    <text evidence="2">The sequence shown here is derived from an EMBL/GenBank/DDBJ whole genome shotgun (WGS) entry which is preliminary data.</text>
</comment>
<protein>
    <submittedName>
        <fullName evidence="2">Fructoselysine 3-epimerase</fullName>
    </submittedName>
</protein>
<dbReference type="EMBL" id="ALAN01000100">
    <property type="protein sequence ID" value="ETI67279.1"/>
    <property type="molecule type" value="Genomic_DNA"/>
</dbReference>
<evidence type="ECO:0000313" key="3">
    <source>
        <dbReference type="Proteomes" id="UP000018877"/>
    </source>
</evidence>
<dbReference type="PANTHER" id="PTHR12110">
    <property type="entry name" value="HYDROXYPYRUVATE ISOMERASE"/>
    <property type="match status" value="1"/>
</dbReference>
<proteinExistence type="predicted"/>
<keyword evidence="3" id="KW-1185">Reference proteome</keyword>